<dbReference type="AlphaFoldDB" id="A0AAW0WV28"/>
<feature type="compositionally biased region" description="Basic and acidic residues" evidence="1">
    <location>
        <begin position="226"/>
        <end position="235"/>
    </location>
</feature>
<dbReference type="GO" id="GO:0006261">
    <property type="term" value="P:DNA-templated DNA replication"/>
    <property type="evidence" value="ECO:0007669"/>
    <property type="project" value="TreeGrafter"/>
</dbReference>
<feature type="non-terminal residue" evidence="3">
    <location>
        <position position="1"/>
    </location>
</feature>
<dbReference type="GO" id="GO:0000278">
    <property type="term" value="P:mitotic cell cycle"/>
    <property type="evidence" value="ECO:0007669"/>
    <property type="project" value="TreeGrafter"/>
</dbReference>
<dbReference type="PANTHER" id="PTHR19932:SF10">
    <property type="entry name" value="WD REPEAT AND HMG-BOX DNA-BINDING PROTEIN 1"/>
    <property type="match status" value="1"/>
</dbReference>
<evidence type="ECO:0000259" key="2">
    <source>
        <dbReference type="Pfam" id="PF20946"/>
    </source>
</evidence>
<sequence>PPVLPKPHVSIINIQIPLCELETEKGELEEKAARTGLLMNTLTRLNQQGFEVDTSKSEAEKIIKETMIKLFALACRTERESRALEVCQLMPSYHTVELAIKYAGKLRLLQLADRLGEVASAKLDEELEKESKSHIPVEDDLQRYGGYTRRIRARSPEEEEDEIQEHSSSHCQQEEENGDAQENPLLAAVAARRESSEGSPGYLLTQSSKNPFKKTPTQTVAQSGKRGIDVIDQFRKSRKKMENNPVLRPVVKKPQTKQATLKRNSQEDVPVTSGKESQSENTTGASARTETLNVFRKKETSPQPPVRKQSALQLWLADSEESVKSQYPEASEKELLAKAALMFKDLDNDTKQKYKSQAAGASSQSTPQAATPVSESTPQAATPVSESTPQAATPVDDDKKRKREEVIEESPVEKKPKGSGLKKLAAFVFSKES</sequence>
<dbReference type="Pfam" id="PF20946">
    <property type="entry name" value="Ctf4_C"/>
    <property type="match status" value="1"/>
</dbReference>
<dbReference type="SUPFAM" id="SSF47095">
    <property type="entry name" value="HMG-box"/>
    <property type="match status" value="1"/>
</dbReference>
<feature type="compositionally biased region" description="Basic and acidic residues" evidence="1">
    <location>
        <begin position="396"/>
        <end position="416"/>
    </location>
</feature>
<name>A0AAW0WV28_CHEQU</name>
<evidence type="ECO:0000313" key="3">
    <source>
        <dbReference type="EMBL" id="KAK8731108.1"/>
    </source>
</evidence>
<reference evidence="3 4" key="1">
    <citation type="journal article" date="2024" name="BMC Genomics">
        <title>Genome assembly of redclaw crayfish (Cherax quadricarinatus) provides insights into its immune adaptation and hypoxia tolerance.</title>
        <authorList>
            <person name="Liu Z."/>
            <person name="Zheng J."/>
            <person name="Li H."/>
            <person name="Fang K."/>
            <person name="Wang S."/>
            <person name="He J."/>
            <person name="Zhou D."/>
            <person name="Weng S."/>
            <person name="Chi M."/>
            <person name="Gu Z."/>
            <person name="He J."/>
            <person name="Li F."/>
            <person name="Wang M."/>
        </authorList>
    </citation>
    <scope>NUCLEOTIDE SEQUENCE [LARGE SCALE GENOMIC DNA]</scope>
    <source>
        <strain evidence="3">ZL_2023a</strain>
    </source>
</reference>
<feature type="compositionally biased region" description="Polar residues" evidence="1">
    <location>
        <begin position="359"/>
        <end position="391"/>
    </location>
</feature>
<accession>A0AAW0WV28</accession>
<feature type="compositionally biased region" description="Polar residues" evidence="1">
    <location>
        <begin position="204"/>
        <end position="222"/>
    </location>
</feature>
<feature type="compositionally biased region" description="Polar residues" evidence="1">
    <location>
        <begin position="274"/>
        <end position="292"/>
    </location>
</feature>
<proteinExistence type="predicted"/>
<evidence type="ECO:0000256" key="1">
    <source>
        <dbReference type="SAM" id="MobiDB-lite"/>
    </source>
</evidence>
<dbReference type="EMBL" id="JARKIK010000062">
    <property type="protein sequence ID" value="KAK8731108.1"/>
    <property type="molecule type" value="Genomic_DNA"/>
</dbReference>
<feature type="domain" description="WDHD1/CFT4 helical bundle" evidence="2">
    <location>
        <begin position="27"/>
        <end position="124"/>
    </location>
</feature>
<dbReference type="Gene3D" id="1.10.30.10">
    <property type="entry name" value="High mobility group box domain"/>
    <property type="match status" value="1"/>
</dbReference>
<feature type="region of interest" description="Disordered" evidence="1">
    <location>
        <begin position="351"/>
        <end position="421"/>
    </location>
</feature>
<gene>
    <name evidence="3" type="ORF">OTU49_007804</name>
</gene>
<protein>
    <recommendedName>
        <fullName evidence="2">WDHD1/CFT4 helical bundle domain-containing protein</fullName>
    </recommendedName>
</protein>
<organism evidence="3 4">
    <name type="scientific">Cherax quadricarinatus</name>
    <name type="common">Australian red claw crayfish</name>
    <dbReference type="NCBI Taxonomy" id="27406"/>
    <lineage>
        <taxon>Eukaryota</taxon>
        <taxon>Metazoa</taxon>
        <taxon>Ecdysozoa</taxon>
        <taxon>Arthropoda</taxon>
        <taxon>Crustacea</taxon>
        <taxon>Multicrustacea</taxon>
        <taxon>Malacostraca</taxon>
        <taxon>Eumalacostraca</taxon>
        <taxon>Eucarida</taxon>
        <taxon>Decapoda</taxon>
        <taxon>Pleocyemata</taxon>
        <taxon>Astacidea</taxon>
        <taxon>Parastacoidea</taxon>
        <taxon>Parastacidae</taxon>
        <taxon>Cherax</taxon>
    </lineage>
</organism>
<feature type="region of interest" description="Disordered" evidence="1">
    <location>
        <begin position="154"/>
        <end position="312"/>
    </location>
</feature>
<keyword evidence="4" id="KW-1185">Reference proteome</keyword>
<dbReference type="GO" id="GO:0003682">
    <property type="term" value="F:chromatin binding"/>
    <property type="evidence" value="ECO:0007669"/>
    <property type="project" value="TreeGrafter"/>
</dbReference>
<dbReference type="GO" id="GO:0043596">
    <property type="term" value="C:nuclear replication fork"/>
    <property type="evidence" value="ECO:0007669"/>
    <property type="project" value="TreeGrafter"/>
</dbReference>
<evidence type="ECO:0000313" key="4">
    <source>
        <dbReference type="Proteomes" id="UP001445076"/>
    </source>
</evidence>
<dbReference type="GO" id="GO:0006281">
    <property type="term" value="P:DNA repair"/>
    <property type="evidence" value="ECO:0007669"/>
    <property type="project" value="TreeGrafter"/>
</dbReference>
<dbReference type="PANTHER" id="PTHR19932">
    <property type="entry name" value="WD REPEAT AND HMG-BOX DNA BINDING PROTEIN"/>
    <property type="match status" value="1"/>
</dbReference>
<comment type="caution">
    <text evidence="3">The sequence shown here is derived from an EMBL/GenBank/DDBJ whole genome shotgun (WGS) entry which is preliminary data.</text>
</comment>
<dbReference type="Proteomes" id="UP001445076">
    <property type="component" value="Unassembled WGS sequence"/>
</dbReference>
<dbReference type="InterPro" id="IPR036910">
    <property type="entry name" value="HMG_box_dom_sf"/>
</dbReference>
<dbReference type="InterPro" id="IPR048591">
    <property type="entry name" value="WDHD1/CFT4_hel"/>
</dbReference>